<dbReference type="CDD" id="cd01644">
    <property type="entry name" value="RT_pepA17"/>
    <property type="match status" value="1"/>
</dbReference>
<dbReference type="Pfam" id="PF05380">
    <property type="entry name" value="Peptidase_A17"/>
    <property type="match status" value="1"/>
</dbReference>
<dbReference type="Pfam" id="PF00078">
    <property type="entry name" value="RVT_1"/>
    <property type="match status" value="1"/>
</dbReference>
<dbReference type="RefSeq" id="XP_062708334.1">
    <property type="nucleotide sequence ID" value="XM_062852350.1"/>
</dbReference>
<dbReference type="InterPro" id="IPR012337">
    <property type="entry name" value="RNaseH-like_sf"/>
</dbReference>
<dbReference type="InterPro" id="IPR040676">
    <property type="entry name" value="DUF5641"/>
</dbReference>
<dbReference type="InterPro" id="IPR036397">
    <property type="entry name" value="RNaseH_sf"/>
</dbReference>
<dbReference type="GeneID" id="134288230"/>
<dbReference type="Pfam" id="PF18701">
    <property type="entry name" value="DUF5641"/>
    <property type="match status" value="1"/>
</dbReference>
<dbReference type="PANTHER" id="PTHR47331:SF1">
    <property type="entry name" value="GAG-LIKE PROTEIN"/>
    <property type="match status" value="1"/>
</dbReference>
<protein>
    <recommendedName>
        <fullName evidence="7">Endonuclease</fullName>
    </recommendedName>
</protein>
<feature type="domain" description="Integrase catalytic" evidence="4">
    <location>
        <begin position="1433"/>
        <end position="1623"/>
    </location>
</feature>
<dbReference type="Pfam" id="PF03564">
    <property type="entry name" value="DUF1759"/>
    <property type="match status" value="1"/>
</dbReference>
<feature type="region of interest" description="Disordered" evidence="2">
    <location>
        <begin position="404"/>
        <end position="436"/>
    </location>
</feature>
<reference evidence="6" key="1">
    <citation type="journal article" date="2015" name="Proc. Natl. Acad. Sci. U.S.A.">
        <title>Genome sequence of the Asian Tiger mosquito, Aedes albopictus, reveals insights into its biology, genetics, and evolution.</title>
        <authorList>
            <person name="Chen X.G."/>
            <person name="Jiang X."/>
            <person name="Gu J."/>
            <person name="Xu M."/>
            <person name="Wu Y."/>
            <person name="Deng Y."/>
            <person name="Zhang C."/>
            <person name="Bonizzoni M."/>
            <person name="Dermauw W."/>
            <person name="Vontas J."/>
            <person name="Armbruster P."/>
            <person name="Huang X."/>
            <person name="Yang Y."/>
            <person name="Zhang H."/>
            <person name="He W."/>
            <person name="Peng H."/>
            <person name="Liu Y."/>
            <person name="Wu K."/>
            <person name="Chen J."/>
            <person name="Lirakis M."/>
            <person name="Topalis P."/>
            <person name="Van Leeuwen T."/>
            <person name="Hall A.B."/>
            <person name="Jiang X."/>
            <person name="Thorpe C."/>
            <person name="Mueller R.L."/>
            <person name="Sun C."/>
            <person name="Waterhouse R.M."/>
            <person name="Yan G."/>
            <person name="Tu Z.J."/>
            <person name="Fang X."/>
            <person name="James A.A."/>
        </authorList>
    </citation>
    <scope>NUCLEOTIDE SEQUENCE [LARGE SCALE GENOMIC DNA]</scope>
    <source>
        <strain evidence="6">Foshan</strain>
    </source>
</reference>
<dbReference type="Gene3D" id="3.30.420.10">
    <property type="entry name" value="Ribonuclease H-like superfamily/Ribonuclease H"/>
    <property type="match status" value="1"/>
</dbReference>
<feature type="domain" description="CCHC-type" evidence="3">
    <location>
        <begin position="362"/>
        <end position="377"/>
    </location>
</feature>
<dbReference type="PROSITE" id="PS50158">
    <property type="entry name" value="ZF_CCHC"/>
    <property type="match status" value="1"/>
</dbReference>
<feature type="region of interest" description="Disordered" evidence="2">
    <location>
        <begin position="1739"/>
        <end position="1759"/>
    </location>
</feature>
<evidence type="ECO:0000313" key="6">
    <source>
        <dbReference type="Proteomes" id="UP000069940"/>
    </source>
</evidence>
<dbReference type="SUPFAM" id="SSF56672">
    <property type="entry name" value="DNA/RNA polymerases"/>
    <property type="match status" value="1"/>
</dbReference>
<evidence type="ECO:0000259" key="3">
    <source>
        <dbReference type="PROSITE" id="PS50158"/>
    </source>
</evidence>
<dbReference type="InterPro" id="IPR041588">
    <property type="entry name" value="Integrase_H2C2"/>
</dbReference>
<proteinExistence type="predicted"/>
<dbReference type="Gene3D" id="3.30.70.270">
    <property type="match status" value="1"/>
</dbReference>
<dbReference type="InterPro" id="IPR008042">
    <property type="entry name" value="Retrotrans_Pao"/>
</dbReference>
<dbReference type="PROSITE" id="PS50994">
    <property type="entry name" value="INTEGRASE"/>
    <property type="match status" value="1"/>
</dbReference>
<dbReference type="EnsemblMetazoa" id="AALFPA23_001395.R1127">
    <property type="protein sequence ID" value="AALFPA23_001395.P1127"/>
    <property type="gene ID" value="AALFPA23_001395"/>
</dbReference>
<dbReference type="InterPro" id="IPR005312">
    <property type="entry name" value="DUF1759"/>
</dbReference>
<accession>A0ABM1XNT6</accession>
<dbReference type="InterPro" id="IPR043502">
    <property type="entry name" value="DNA/RNA_pol_sf"/>
</dbReference>
<dbReference type="SUPFAM" id="SSF53098">
    <property type="entry name" value="Ribonuclease H-like"/>
    <property type="match status" value="1"/>
</dbReference>
<evidence type="ECO:0000256" key="1">
    <source>
        <dbReference type="PROSITE-ProRule" id="PRU00047"/>
    </source>
</evidence>
<dbReference type="InterPro" id="IPR000477">
    <property type="entry name" value="RT_dom"/>
</dbReference>
<evidence type="ECO:0008006" key="7">
    <source>
        <dbReference type="Google" id="ProtNLM"/>
    </source>
</evidence>
<feature type="compositionally biased region" description="Polar residues" evidence="2">
    <location>
        <begin position="1749"/>
        <end position="1759"/>
    </location>
</feature>
<keyword evidence="1" id="KW-0862">Zinc</keyword>
<sequence length="1759" mass="198129">MSSTERRIKGLKTRLKSLLTSFNLIKTFVEDYQEERDSRQVSVRLEHLLTLWRDVNATQAELETLDDEGLDQYLKVRTDFETSYFHVKGFLLSVNKSAEPASPSASRSPAQNPPTSSSVRLPDVKLPVFSGHLDSWLNFHDLFVSLVHSSHELSNIQKFYYLRSSLSGDALKLIQTITISANNYQVAWNLLVDHYQNPVLLKQSYVDSLFEFPSLKRESASELHSLVEKFEANVRVLKQLGEKTEFWDILLIRMLSSRLDPTTRRDWEEHSSTKANVAFNDLTSFIQRRVTVLQTINKPIEVLSQSAPKKPAHRSVASHGASQPNYRKCLVCSDHHPLYLCAVFSKMTIEDKEKDVRRHQLCRNCLRKGHQARECPSSSTCRKCRSRHHTLLCPGEALPVSANSRTSEAVQPKAPSVPVLQEQPRNSASAGSPPVSCASSGLKPKSVLLATAVVILVDDSGVEHAARALLDSGSECCFMTESLAQQIKAKRTKINVPITGIGQSSTHARHKLQSTIRSRVSGYSTAIEFLVLPKVTVNLPSTSVDVSSWEIPDGIQLADPSFHDTQPVQLVLGAEIFFDLFKVPGRIQLGESQPNLVNSVLGWVVSGGISNCRPTSVTANVATVADLHRLMEKFWTIEETNESSNYSVEEAACEAHFRRTVSRSPEGRYIVRLPLKSDVLATLGDNRRSALRRFHLVENRLSRNPELGGQYREFMRDYEELGHMQLVHDYETPPSPTYHLPHHAVIREDSTTTKVRVVFDASCRTAEGSSLNDALMVGPIVQEDLRSIIMRSRTHPIMLIADIKQMFRQIRVDERDTPLQRIVWRSSSDAPMGTYELKTVTYGTASAPFLATRVLQQLSEDEQDRFPQAAQVLRKDFYVDDLFSGGKTVAETIALRRQLDSLLSAGGFELRKWASNVEAVLEEVAPDNRALMTSVDLDRDQCIKSLGLHWEPATDHLRYKIDLPTTNDTPISKRIALSQIARLFDPLGLVGPVITSAKLFMQALWTLKSDDGTIWGWDEELPPSYRDSWLNYTSQLPLLNELRIDRCILCSNPTSIQLHFFSDASESAYGACCYIRSSNFVGETKTALLTARSKVAPLRRQSIPRLELCGALLAAELYEKVTASLKLTAETYFWVDSTIVICWLKSTPSAWTTFVANRVSKIQHATQNCPWNHVSGQQNPADHISRGLPAEILLNDELWWKGPQWLALEKEFWPIQHATSDLDFNSIPEARRPPTIAIAAATEPSFIDLFIAKFSNYNKMLRVTAYCRRFLLHLQRNPRPPTTIITTDEMQAAEAIVIRLVQQQLFAAEWKQLQQSLPVSSKSRIRWFHPFLSSDQLIRIGGRLKRTQQPFDSKHQILLPSAHAISTLLIRSLHETHLHAAPQLLLNILRLRYWITGARSLARKITQHCVVCVRARPKLVQQFMAELPVERVTATRPFSITGIDYWGPIALKPIHRRAAPGKAYVAVFVCFTTKAVHLELVGDLSTAKFIQALRRFVARRGLCAEIFSDNGRNFIGAANELRQIINSKQHQKSIAEECASTGIRWRFNPPKASHFGGLWEAAIQSAQKHFLRTLGTQTLGMEDMQTLLSQIESCLNSRPIVPLSDDPSDFEPLSPGHFLTGSSLKAAPDIDVTTIPSNRLNSYQQIQRLLQQIWQRWHTEYLCTLQSRTKWINHPVPIHRGQLVVVKEDNTPPLHWPTARIIDLHPGSDGVTRVVTIKTSAGEYKRPVSKICILPVAVPDDNKPEDHQQMTPSDISSQS</sequence>
<dbReference type="Pfam" id="PF17921">
    <property type="entry name" value="Integrase_H2C2"/>
    <property type="match status" value="1"/>
</dbReference>
<evidence type="ECO:0000256" key="2">
    <source>
        <dbReference type="SAM" id="MobiDB-lite"/>
    </source>
</evidence>
<dbReference type="SMART" id="SM00343">
    <property type="entry name" value="ZnF_C2HC"/>
    <property type="match status" value="1"/>
</dbReference>
<keyword evidence="1" id="KW-0863">Zinc-finger</keyword>
<dbReference type="CDD" id="cd00303">
    <property type="entry name" value="retropepsin_like"/>
    <property type="match status" value="1"/>
</dbReference>
<dbReference type="InterPro" id="IPR001584">
    <property type="entry name" value="Integrase_cat-core"/>
</dbReference>
<keyword evidence="6" id="KW-1185">Reference proteome</keyword>
<evidence type="ECO:0000313" key="5">
    <source>
        <dbReference type="EnsemblMetazoa" id="AALFPA23_001395.P1127"/>
    </source>
</evidence>
<reference evidence="5" key="2">
    <citation type="submission" date="2025-05" db="UniProtKB">
        <authorList>
            <consortium name="EnsemblMetazoa"/>
        </authorList>
    </citation>
    <scope>IDENTIFICATION</scope>
    <source>
        <strain evidence="5">Foshan</strain>
    </source>
</reference>
<name>A0ABM1XNT6_AEDAL</name>
<dbReference type="PANTHER" id="PTHR47331">
    <property type="entry name" value="PHD-TYPE DOMAIN-CONTAINING PROTEIN"/>
    <property type="match status" value="1"/>
</dbReference>
<dbReference type="InterPro" id="IPR001878">
    <property type="entry name" value="Znf_CCHC"/>
</dbReference>
<keyword evidence="1" id="KW-0479">Metal-binding</keyword>
<evidence type="ECO:0000259" key="4">
    <source>
        <dbReference type="PROSITE" id="PS50994"/>
    </source>
</evidence>
<organism evidence="5 6">
    <name type="scientific">Aedes albopictus</name>
    <name type="common">Asian tiger mosquito</name>
    <name type="synonym">Stegomyia albopicta</name>
    <dbReference type="NCBI Taxonomy" id="7160"/>
    <lineage>
        <taxon>Eukaryota</taxon>
        <taxon>Metazoa</taxon>
        <taxon>Ecdysozoa</taxon>
        <taxon>Arthropoda</taxon>
        <taxon>Hexapoda</taxon>
        <taxon>Insecta</taxon>
        <taxon>Pterygota</taxon>
        <taxon>Neoptera</taxon>
        <taxon>Endopterygota</taxon>
        <taxon>Diptera</taxon>
        <taxon>Nematocera</taxon>
        <taxon>Culicoidea</taxon>
        <taxon>Culicidae</taxon>
        <taxon>Culicinae</taxon>
        <taxon>Aedini</taxon>
        <taxon>Aedes</taxon>
        <taxon>Stegomyia</taxon>
    </lineage>
</organism>
<dbReference type="Gene3D" id="3.10.10.10">
    <property type="entry name" value="HIV Type 1 Reverse Transcriptase, subunit A, domain 1"/>
    <property type="match status" value="1"/>
</dbReference>
<dbReference type="InterPro" id="IPR043128">
    <property type="entry name" value="Rev_trsase/Diguanyl_cyclase"/>
</dbReference>
<dbReference type="Proteomes" id="UP000069940">
    <property type="component" value="Unassembled WGS sequence"/>
</dbReference>